<reference evidence="1 2" key="1">
    <citation type="submission" date="2019-07" db="EMBL/GenBank/DDBJ databases">
        <title>Thalassofilum flectens gen. nov., sp. nov., a novel moderate thermophilic anaerobe from a shallow sea hot spring in Kunashir Island (Russia), representing a new family in the order Bacteroidales, and proposal of Thalassofilacea fam. nov.</title>
        <authorList>
            <person name="Kochetkova T.V."/>
            <person name="Podosokorskaya O.A."/>
            <person name="Novikov A."/>
            <person name="Elcheninov A.G."/>
            <person name="Toshchakov S.V."/>
            <person name="Kublanov I.V."/>
        </authorList>
    </citation>
    <scope>NUCLEOTIDE SEQUENCE [LARGE SCALE GENOMIC DNA]</scope>
    <source>
        <strain evidence="1 2">38-H</strain>
    </source>
</reference>
<dbReference type="AlphaFoldDB" id="A0A7D3Y484"/>
<protein>
    <submittedName>
        <fullName evidence="1">Uncharacterized protein</fullName>
    </submittedName>
</protein>
<organism evidence="1 2">
    <name type="scientific">Tenuifilum thalassicum</name>
    <dbReference type="NCBI Taxonomy" id="2590900"/>
    <lineage>
        <taxon>Bacteria</taxon>
        <taxon>Pseudomonadati</taxon>
        <taxon>Bacteroidota</taxon>
        <taxon>Bacteroidia</taxon>
        <taxon>Bacteroidales</taxon>
        <taxon>Tenuifilaceae</taxon>
        <taxon>Tenuifilum</taxon>
    </lineage>
</organism>
<gene>
    <name evidence="1" type="ORF">FHG85_06000</name>
</gene>
<dbReference type="RefSeq" id="WP_173073964.1">
    <property type="nucleotide sequence ID" value="NZ_CP041345.1"/>
</dbReference>
<sequence>MNRCKCIKVPESENGQSKFKLNAYYEFDFIPPIKDKASYYRVFSLNENISENFSIKSFNEHFKKY</sequence>
<dbReference type="KEGG" id="ttz:FHG85_06000"/>
<evidence type="ECO:0000313" key="1">
    <source>
        <dbReference type="EMBL" id="QKG79829.1"/>
    </source>
</evidence>
<name>A0A7D3Y484_9BACT</name>
<evidence type="ECO:0000313" key="2">
    <source>
        <dbReference type="Proteomes" id="UP000500961"/>
    </source>
</evidence>
<dbReference type="EMBL" id="CP041345">
    <property type="protein sequence ID" value="QKG79829.1"/>
    <property type="molecule type" value="Genomic_DNA"/>
</dbReference>
<accession>A0A7D3Y484</accession>
<dbReference type="Proteomes" id="UP000500961">
    <property type="component" value="Chromosome"/>
</dbReference>
<proteinExistence type="predicted"/>
<keyword evidence="2" id="KW-1185">Reference proteome</keyword>